<dbReference type="Proteomes" id="UP000250918">
    <property type="component" value="Unassembled WGS sequence"/>
</dbReference>
<dbReference type="PANTHER" id="PTHR35526">
    <property type="entry name" value="ANTI-SIGMA-F FACTOR RSBW-RELATED"/>
    <property type="match status" value="1"/>
</dbReference>
<dbReference type="EMBL" id="PQAP01000023">
    <property type="protein sequence ID" value="PWB74758.1"/>
    <property type="molecule type" value="Genomic_DNA"/>
</dbReference>
<name>A0A855X5N6_9BACT</name>
<dbReference type="GO" id="GO:0004674">
    <property type="term" value="F:protein serine/threonine kinase activity"/>
    <property type="evidence" value="ECO:0007669"/>
    <property type="project" value="UniProtKB-KW"/>
</dbReference>
<dbReference type="PANTHER" id="PTHR35526:SF3">
    <property type="entry name" value="ANTI-SIGMA-F FACTOR RSBW"/>
    <property type="match status" value="1"/>
</dbReference>
<proteinExistence type="predicted"/>
<comment type="caution">
    <text evidence="3">The sequence shown here is derived from an EMBL/GenBank/DDBJ whole genome shotgun (WGS) entry which is preliminary data.</text>
</comment>
<evidence type="ECO:0000259" key="2">
    <source>
        <dbReference type="Pfam" id="PF13581"/>
    </source>
</evidence>
<feature type="domain" description="Histidine kinase/HSP90-like ATPase" evidence="2">
    <location>
        <begin position="13"/>
        <end position="135"/>
    </location>
</feature>
<evidence type="ECO:0000313" key="3">
    <source>
        <dbReference type="EMBL" id="PWB74758.1"/>
    </source>
</evidence>
<protein>
    <recommendedName>
        <fullName evidence="2">Histidine kinase/HSP90-like ATPase domain-containing protein</fullName>
    </recommendedName>
</protein>
<keyword evidence="1" id="KW-0418">Kinase</keyword>
<keyword evidence="1" id="KW-0723">Serine/threonine-protein kinase</keyword>
<sequence length="140" mass="15084">MDKPIISGDTIIIPSSQKHLVDVDLFIETALRRFGTPEALIPDIAISVSEIVNNAVMHGNKQAGDKVVTVQITRENNTVLISVTDQGSGFDPSEIESPIENENLLKAVGRGIFIVRSFMDTVEFRPGPDGTTVIIGKAIA</sequence>
<dbReference type="Pfam" id="PF13581">
    <property type="entry name" value="HATPase_c_2"/>
    <property type="match status" value="1"/>
</dbReference>
<reference evidence="3 4" key="1">
    <citation type="journal article" date="2018" name="ISME J.">
        <title>A methanotrophic archaeon couples anaerobic oxidation of methane to Fe(III) reduction.</title>
        <authorList>
            <person name="Cai C."/>
            <person name="Leu A.O."/>
            <person name="Xie G.J."/>
            <person name="Guo J."/>
            <person name="Feng Y."/>
            <person name="Zhao J.X."/>
            <person name="Tyson G.W."/>
            <person name="Yuan Z."/>
            <person name="Hu S."/>
        </authorList>
    </citation>
    <scope>NUCLEOTIDE SEQUENCE [LARGE SCALE GENOMIC DNA]</scope>
    <source>
        <strain evidence="3">FeB_12</strain>
    </source>
</reference>
<organism evidence="3 4">
    <name type="scientific">candidate division GN15 bacterium</name>
    <dbReference type="NCBI Taxonomy" id="2072418"/>
    <lineage>
        <taxon>Bacteria</taxon>
        <taxon>candidate division GN15</taxon>
    </lineage>
</organism>
<gene>
    <name evidence="3" type="ORF">C3F09_03455</name>
</gene>
<dbReference type="Gene3D" id="3.30.565.10">
    <property type="entry name" value="Histidine kinase-like ATPase, C-terminal domain"/>
    <property type="match status" value="1"/>
</dbReference>
<dbReference type="InterPro" id="IPR003594">
    <property type="entry name" value="HATPase_dom"/>
</dbReference>
<dbReference type="InterPro" id="IPR036890">
    <property type="entry name" value="HATPase_C_sf"/>
</dbReference>
<dbReference type="InterPro" id="IPR050267">
    <property type="entry name" value="Anti-sigma-factor_SerPK"/>
</dbReference>
<evidence type="ECO:0000256" key="1">
    <source>
        <dbReference type="ARBA" id="ARBA00022527"/>
    </source>
</evidence>
<accession>A0A855X5N6</accession>
<evidence type="ECO:0000313" key="4">
    <source>
        <dbReference type="Proteomes" id="UP000250918"/>
    </source>
</evidence>
<dbReference type="AlphaFoldDB" id="A0A855X5N6"/>
<keyword evidence="1" id="KW-0808">Transferase</keyword>
<dbReference type="SUPFAM" id="SSF55874">
    <property type="entry name" value="ATPase domain of HSP90 chaperone/DNA topoisomerase II/histidine kinase"/>
    <property type="match status" value="1"/>
</dbReference>
<dbReference type="CDD" id="cd16936">
    <property type="entry name" value="HATPase_RsbW-like"/>
    <property type="match status" value="1"/>
</dbReference>